<feature type="compositionally biased region" description="Polar residues" evidence="3">
    <location>
        <begin position="116"/>
        <end position="125"/>
    </location>
</feature>
<feature type="transmembrane region" description="Helical" evidence="4">
    <location>
        <begin position="149"/>
        <end position="168"/>
    </location>
</feature>
<dbReference type="GO" id="GO:0006355">
    <property type="term" value="P:regulation of DNA-templated transcription"/>
    <property type="evidence" value="ECO:0007669"/>
    <property type="project" value="InterPro"/>
</dbReference>
<feature type="domain" description="OmpR/PhoB-type" evidence="5">
    <location>
        <begin position="10"/>
        <end position="108"/>
    </location>
</feature>
<feature type="compositionally biased region" description="Low complexity" evidence="3">
    <location>
        <begin position="126"/>
        <end position="140"/>
    </location>
</feature>
<keyword evidence="4" id="KW-0472">Membrane</keyword>
<dbReference type="EMBL" id="CP032090">
    <property type="protein sequence ID" value="AXV66666.1"/>
    <property type="molecule type" value="Genomic_DNA"/>
</dbReference>
<feature type="DNA-binding region" description="OmpR/PhoB-type" evidence="2">
    <location>
        <begin position="10"/>
        <end position="108"/>
    </location>
</feature>
<keyword evidence="4" id="KW-0812">Transmembrane</keyword>
<dbReference type="RefSeq" id="WP_118844740.1">
    <property type="nucleotide sequence ID" value="NZ_CP032090.1"/>
</dbReference>
<dbReference type="SUPFAM" id="SSF69304">
    <property type="entry name" value="Tricorn protease N-terminal domain"/>
    <property type="match status" value="1"/>
</dbReference>
<dbReference type="Gene3D" id="1.10.10.10">
    <property type="entry name" value="Winged helix-like DNA-binding domain superfamily/Winged helix DNA-binding domain"/>
    <property type="match status" value="1"/>
</dbReference>
<dbReference type="InterPro" id="IPR001867">
    <property type="entry name" value="OmpR/PhoB-type_DNA-bd"/>
</dbReference>
<reference evidence="6 7" key="1">
    <citation type="submission" date="2018-08" db="EMBL/GenBank/DDBJ databases">
        <title>Draft genome sequence of Pseudoalteromonas donghaensis HJ51.</title>
        <authorList>
            <person name="Oh J."/>
            <person name="Roh D."/>
        </authorList>
    </citation>
    <scope>NUCLEOTIDE SEQUENCE [LARGE SCALE GENOMIC DNA]</scope>
    <source>
        <strain evidence="6 7">HJ51</strain>
    </source>
</reference>
<dbReference type="SMART" id="SM00862">
    <property type="entry name" value="Trans_reg_C"/>
    <property type="match status" value="1"/>
</dbReference>
<gene>
    <name evidence="6" type="ORF">D0907_15870</name>
</gene>
<dbReference type="CDD" id="cd00383">
    <property type="entry name" value="trans_reg_C"/>
    <property type="match status" value="1"/>
</dbReference>
<dbReference type="Proteomes" id="UP000264605">
    <property type="component" value="Chromosome"/>
</dbReference>
<keyword evidence="4" id="KW-1133">Transmembrane helix</keyword>
<evidence type="ECO:0000256" key="3">
    <source>
        <dbReference type="SAM" id="MobiDB-lite"/>
    </source>
</evidence>
<evidence type="ECO:0000256" key="2">
    <source>
        <dbReference type="PROSITE-ProRule" id="PRU01091"/>
    </source>
</evidence>
<organism evidence="6 7">
    <name type="scientific">Pseudoalteromonas lipolytica</name>
    <dbReference type="NCBI Taxonomy" id="570156"/>
    <lineage>
        <taxon>Bacteria</taxon>
        <taxon>Pseudomonadati</taxon>
        <taxon>Pseudomonadota</taxon>
        <taxon>Gammaproteobacteria</taxon>
        <taxon>Alteromonadales</taxon>
        <taxon>Pseudoalteromonadaceae</taxon>
        <taxon>Pseudoalteromonas</taxon>
    </lineage>
</organism>
<dbReference type="GeneID" id="99506958"/>
<evidence type="ECO:0000259" key="5">
    <source>
        <dbReference type="PROSITE" id="PS51755"/>
    </source>
</evidence>
<dbReference type="PROSITE" id="PS51755">
    <property type="entry name" value="OMPR_PHOB"/>
    <property type="match status" value="1"/>
</dbReference>
<evidence type="ECO:0000256" key="4">
    <source>
        <dbReference type="SAM" id="Phobius"/>
    </source>
</evidence>
<dbReference type="KEGG" id="pdj:D0907_15870"/>
<protein>
    <recommendedName>
        <fullName evidence="5">OmpR/PhoB-type domain-containing protein</fullName>
    </recommendedName>
</protein>
<dbReference type="GO" id="GO:0003677">
    <property type="term" value="F:DNA binding"/>
    <property type="evidence" value="ECO:0007669"/>
    <property type="project" value="UniProtKB-UniRule"/>
</dbReference>
<evidence type="ECO:0000313" key="6">
    <source>
        <dbReference type="EMBL" id="AXV66666.1"/>
    </source>
</evidence>
<dbReference type="GO" id="GO:0000160">
    <property type="term" value="P:phosphorelay signal transduction system"/>
    <property type="evidence" value="ECO:0007669"/>
    <property type="project" value="InterPro"/>
</dbReference>
<evidence type="ECO:0000256" key="1">
    <source>
        <dbReference type="ARBA" id="ARBA00023125"/>
    </source>
</evidence>
<dbReference type="Gene3D" id="2.120.10.30">
    <property type="entry name" value="TolB, C-terminal domain"/>
    <property type="match status" value="1"/>
</dbReference>
<name>A0AAD0WE35_9GAMM</name>
<accession>A0AAD0WE35</accession>
<dbReference type="SUPFAM" id="SSF69322">
    <property type="entry name" value="Tricorn protease domain 2"/>
    <property type="match status" value="1"/>
</dbReference>
<dbReference type="InterPro" id="IPR016032">
    <property type="entry name" value="Sig_transdc_resp-reg_C-effctor"/>
</dbReference>
<dbReference type="InterPro" id="IPR011042">
    <property type="entry name" value="6-blade_b-propeller_TolB-like"/>
</dbReference>
<evidence type="ECO:0000313" key="7">
    <source>
        <dbReference type="Proteomes" id="UP000264605"/>
    </source>
</evidence>
<keyword evidence="1 2" id="KW-0238">DNA-binding</keyword>
<dbReference type="Pfam" id="PF00486">
    <property type="entry name" value="Trans_reg_C"/>
    <property type="match status" value="1"/>
</dbReference>
<dbReference type="InterPro" id="IPR036388">
    <property type="entry name" value="WH-like_DNA-bd_sf"/>
</dbReference>
<dbReference type="AlphaFoldDB" id="A0AAD0WE35"/>
<sequence>MGSVISPLRDNIIYVGEWQLNISLQTINDGVHARELEPLLFKLLCYFIEHNERIISRQELADNIWQQSYVDDNAINRAISELRKALKSEKQPGQSIKTHYRKGYSLFIPVSSNKTETVTTEQQNQHESSSEVAAAESSSHSHPKRNVNWSWSIPAILIATLICFFWFFSDKPAASSETRQTMPFLALDADTISWHKGSYSHLLLPPDKSKLAYLLTPLKQNDIMNIYVMDLKTKKEFLVDSGDAYIQGWSDDGLRLFYVKCKPGDYSQCQQWQASDFFSETIKKSPLSYPYSSGDKLTQYTEVGDTAIFRRNHYRGLSQLFALYAYDKKTAEEIRITSPNITGTGDFLLTTLSNPERIIFERHNTGQAEIYMANLDGSSMKLLTTNNYRSWAATYDEPSNSLIWYNRANSTIESFSFDSMTRAHAIKAPVKDANYAYPLNKESLLISTDLHDLDASVFDLKTQEMSYIATANKHENSAVALANGDIYFADTYYDKREHWLKTNNQYIPISDRVGTDNIIVSANENSTRLLSFNKHTHQLSLLDATDFKTIKQWQIPGRIVLAKIRKNRIAIIYADATTLQNQLMLLNTDNTETVISTIDTPLAIAWRNDHQLIVHAKHTQFLELDSQTNRYHELPMPDKLTAIKPSIVTMASNEQTLFIATSADIYSAALEELTEVNTLIKMKPSNYILHLNAQNEKLAISFVTANNQNSIELYTEKRPSN</sequence>
<proteinExistence type="predicted"/>
<feature type="region of interest" description="Disordered" evidence="3">
    <location>
        <begin position="116"/>
        <end position="144"/>
    </location>
</feature>
<dbReference type="SUPFAM" id="SSF46894">
    <property type="entry name" value="C-terminal effector domain of the bipartite response regulators"/>
    <property type="match status" value="1"/>
</dbReference>